<evidence type="ECO:0000313" key="11">
    <source>
        <dbReference type="Proteomes" id="UP000034894"/>
    </source>
</evidence>
<feature type="transmembrane region" description="Helical" evidence="8">
    <location>
        <begin position="386"/>
        <end position="403"/>
    </location>
</feature>
<evidence type="ECO:0000259" key="9">
    <source>
        <dbReference type="Pfam" id="PF13231"/>
    </source>
</evidence>
<evidence type="ECO:0000313" key="10">
    <source>
        <dbReference type="EMBL" id="KKS98603.1"/>
    </source>
</evidence>
<dbReference type="Proteomes" id="UP000034894">
    <property type="component" value="Unassembled WGS sequence"/>
</dbReference>
<keyword evidence="3" id="KW-0328">Glycosyltransferase</keyword>
<keyword evidence="4" id="KW-0808">Transferase</keyword>
<keyword evidence="5 8" id="KW-0812">Transmembrane</keyword>
<keyword evidence="2" id="KW-1003">Cell membrane</keyword>
<proteinExistence type="predicted"/>
<organism evidence="10 11">
    <name type="scientific">Candidatus Gottesmanbacteria bacterium GW2011_GWA2_43_14</name>
    <dbReference type="NCBI Taxonomy" id="1618443"/>
    <lineage>
        <taxon>Bacteria</taxon>
        <taxon>Candidatus Gottesmaniibacteriota</taxon>
    </lineage>
</organism>
<evidence type="ECO:0000256" key="6">
    <source>
        <dbReference type="ARBA" id="ARBA00022989"/>
    </source>
</evidence>
<protein>
    <recommendedName>
        <fullName evidence="9">Glycosyltransferase RgtA/B/C/D-like domain-containing protein</fullName>
    </recommendedName>
</protein>
<reference evidence="10 11" key="1">
    <citation type="journal article" date="2015" name="Nature">
        <title>rRNA introns, odd ribosomes, and small enigmatic genomes across a large radiation of phyla.</title>
        <authorList>
            <person name="Brown C.T."/>
            <person name="Hug L.A."/>
            <person name="Thomas B.C."/>
            <person name="Sharon I."/>
            <person name="Castelle C.J."/>
            <person name="Singh A."/>
            <person name="Wilkins M.J."/>
            <person name="Williams K.H."/>
            <person name="Banfield J.F."/>
        </authorList>
    </citation>
    <scope>NUCLEOTIDE SEQUENCE [LARGE SCALE GENOMIC DNA]</scope>
</reference>
<feature type="transmembrane region" description="Helical" evidence="8">
    <location>
        <begin position="201"/>
        <end position="219"/>
    </location>
</feature>
<dbReference type="InterPro" id="IPR038731">
    <property type="entry name" value="RgtA/B/C-like"/>
</dbReference>
<evidence type="ECO:0000256" key="3">
    <source>
        <dbReference type="ARBA" id="ARBA00022676"/>
    </source>
</evidence>
<dbReference type="GO" id="GO:0016763">
    <property type="term" value="F:pentosyltransferase activity"/>
    <property type="evidence" value="ECO:0007669"/>
    <property type="project" value="TreeGrafter"/>
</dbReference>
<dbReference type="AlphaFoldDB" id="A0A0G1GIN0"/>
<feature type="transmembrane region" description="Helical" evidence="8">
    <location>
        <begin position="87"/>
        <end position="106"/>
    </location>
</feature>
<dbReference type="GO" id="GO:0005886">
    <property type="term" value="C:plasma membrane"/>
    <property type="evidence" value="ECO:0007669"/>
    <property type="project" value="UniProtKB-SubCell"/>
</dbReference>
<evidence type="ECO:0000256" key="8">
    <source>
        <dbReference type="SAM" id="Phobius"/>
    </source>
</evidence>
<comment type="caution">
    <text evidence="10">The sequence shown here is derived from an EMBL/GenBank/DDBJ whole genome shotgun (WGS) entry which is preliminary data.</text>
</comment>
<comment type="subcellular location">
    <subcellularLocation>
        <location evidence="1">Cell membrane</location>
        <topology evidence="1">Multi-pass membrane protein</topology>
    </subcellularLocation>
</comment>
<feature type="transmembrane region" description="Helical" evidence="8">
    <location>
        <begin position="299"/>
        <end position="316"/>
    </location>
</feature>
<dbReference type="InterPro" id="IPR050297">
    <property type="entry name" value="LipidA_mod_glycosyltrf_83"/>
</dbReference>
<evidence type="ECO:0000256" key="7">
    <source>
        <dbReference type="ARBA" id="ARBA00023136"/>
    </source>
</evidence>
<evidence type="ECO:0000256" key="5">
    <source>
        <dbReference type="ARBA" id="ARBA00022692"/>
    </source>
</evidence>
<name>A0A0G1GIN0_9BACT</name>
<dbReference type="GO" id="GO:0009103">
    <property type="term" value="P:lipopolysaccharide biosynthetic process"/>
    <property type="evidence" value="ECO:0007669"/>
    <property type="project" value="UniProtKB-ARBA"/>
</dbReference>
<dbReference type="PANTHER" id="PTHR33908">
    <property type="entry name" value="MANNOSYLTRANSFERASE YKCB-RELATED"/>
    <property type="match status" value="1"/>
</dbReference>
<dbReference type="PANTHER" id="PTHR33908:SF11">
    <property type="entry name" value="MEMBRANE PROTEIN"/>
    <property type="match status" value="1"/>
</dbReference>
<evidence type="ECO:0000256" key="4">
    <source>
        <dbReference type="ARBA" id="ARBA00022679"/>
    </source>
</evidence>
<keyword evidence="6 8" id="KW-1133">Transmembrane helix</keyword>
<feature type="transmembrane region" description="Helical" evidence="8">
    <location>
        <begin position="112"/>
        <end position="130"/>
    </location>
</feature>
<feature type="transmembrane region" description="Helical" evidence="8">
    <location>
        <begin position="161"/>
        <end position="180"/>
    </location>
</feature>
<feature type="transmembrane region" description="Helical" evidence="8">
    <location>
        <begin position="7"/>
        <end position="24"/>
    </location>
</feature>
<keyword evidence="7 8" id="KW-0472">Membrane</keyword>
<evidence type="ECO:0000256" key="1">
    <source>
        <dbReference type="ARBA" id="ARBA00004651"/>
    </source>
</evidence>
<feature type="domain" description="Glycosyltransferase RgtA/B/C/D-like" evidence="9">
    <location>
        <begin position="65"/>
        <end position="210"/>
    </location>
</feature>
<dbReference type="EMBL" id="LCFP01000001">
    <property type="protein sequence ID" value="KKS98603.1"/>
    <property type="molecule type" value="Genomic_DNA"/>
</dbReference>
<dbReference type="STRING" id="1618443.UV73_C0001G0124"/>
<feature type="transmembrane region" description="Helical" evidence="8">
    <location>
        <begin position="328"/>
        <end position="349"/>
    </location>
</feature>
<feature type="transmembrane region" description="Helical" evidence="8">
    <location>
        <begin position="355"/>
        <end position="374"/>
    </location>
</feature>
<evidence type="ECO:0000256" key="2">
    <source>
        <dbReference type="ARBA" id="ARBA00022475"/>
    </source>
</evidence>
<dbReference type="Pfam" id="PF13231">
    <property type="entry name" value="PMT_2"/>
    <property type="match status" value="1"/>
</dbReference>
<sequence length="524" mass="60658">MRFKPKLLFIISLIIALGLFLRLYRYEELFYYAIDEEKAAYITTGIAKLEHLPTAGYPSSIGFRQGPLFFYLTSFVYRFFDPLPVTVGYLSILASVVSMLLIYAVMKKINPKTGLIAVFFYAVSYLNVLYERRGWQLSLDSLLILTVLYSLLNLIKGKQKFIIPLFLSLAMMTNFEMALLNFLPWTLMAWLFFRINTHRKFIIIGISLIIAANASLLVFDLRHQFLNSRYLLNYFISDSSIRIAPNVPLTGQREVYLAHNLFPNTLARTLYPAAGHDLAIQYANCPQYLTFKYSRIPKILRLFVILLIFYYVYFLFKKRQIRDLNWQLVFLAVSFILLHFAATSVYTYIFQGEMAEYYLIPVFAFFFMLVALAFREMVNRKLSLPVYILMFLFSCANIIPLVQSENSYGLNKKLAAVDAGLRALGNSSFELSSFQTCWYSGGYRYLFTYKGKEPDRSYMDRYLSEYYTPEAGKNVDSELIILTPELIGENPAGYEAYRHEIITTSEHIGTFGAIEVYLIDSNDL</sequence>
<gene>
    <name evidence="10" type="ORF">UV73_C0001G0124</name>
</gene>
<accession>A0A0G1GIN0</accession>